<dbReference type="EMBL" id="MTKT01004498">
    <property type="protein sequence ID" value="OWM71034.1"/>
    <property type="molecule type" value="Genomic_DNA"/>
</dbReference>
<feature type="compositionally biased region" description="Basic residues" evidence="1">
    <location>
        <begin position="50"/>
        <end position="62"/>
    </location>
</feature>
<dbReference type="AlphaFoldDB" id="A0A218WDT2"/>
<name>A0A218WDT2_PUNGR</name>
<protein>
    <submittedName>
        <fullName evidence="2">Uncharacterized protein</fullName>
    </submittedName>
</protein>
<evidence type="ECO:0000256" key="1">
    <source>
        <dbReference type="SAM" id="MobiDB-lite"/>
    </source>
</evidence>
<feature type="compositionally biased region" description="Basic residues" evidence="1">
    <location>
        <begin position="1"/>
        <end position="12"/>
    </location>
</feature>
<evidence type="ECO:0000313" key="3">
    <source>
        <dbReference type="Proteomes" id="UP000197138"/>
    </source>
</evidence>
<feature type="compositionally biased region" description="Polar residues" evidence="1">
    <location>
        <begin position="92"/>
        <end position="101"/>
    </location>
</feature>
<feature type="compositionally biased region" description="Basic and acidic residues" evidence="1">
    <location>
        <begin position="23"/>
        <end position="39"/>
    </location>
</feature>
<organism evidence="2 3">
    <name type="scientific">Punica granatum</name>
    <name type="common">Pomegranate</name>
    <dbReference type="NCBI Taxonomy" id="22663"/>
    <lineage>
        <taxon>Eukaryota</taxon>
        <taxon>Viridiplantae</taxon>
        <taxon>Streptophyta</taxon>
        <taxon>Embryophyta</taxon>
        <taxon>Tracheophyta</taxon>
        <taxon>Spermatophyta</taxon>
        <taxon>Magnoliopsida</taxon>
        <taxon>eudicotyledons</taxon>
        <taxon>Gunneridae</taxon>
        <taxon>Pentapetalae</taxon>
        <taxon>rosids</taxon>
        <taxon>malvids</taxon>
        <taxon>Myrtales</taxon>
        <taxon>Lythraceae</taxon>
        <taxon>Punica</taxon>
    </lineage>
</organism>
<accession>A0A218WDT2</accession>
<feature type="region of interest" description="Disordered" evidence="1">
    <location>
        <begin position="1"/>
        <end position="119"/>
    </location>
</feature>
<dbReference type="Proteomes" id="UP000197138">
    <property type="component" value="Unassembled WGS sequence"/>
</dbReference>
<proteinExistence type="predicted"/>
<evidence type="ECO:0000313" key="2">
    <source>
        <dbReference type="EMBL" id="OWM71034.1"/>
    </source>
</evidence>
<comment type="caution">
    <text evidence="2">The sequence shown here is derived from an EMBL/GenBank/DDBJ whole genome shotgun (WGS) entry which is preliminary data.</text>
</comment>
<feature type="compositionally biased region" description="Basic and acidic residues" evidence="1">
    <location>
        <begin position="63"/>
        <end position="82"/>
    </location>
</feature>
<reference evidence="3" key="1">
    <citation type="journal article" date="2017" name="Plant J.">
        <title>The pomegranate (Punica granatum L.) genome and the genomics of punicalagin biosynthesis.</title>
        <authorList>
            <person name="Qin G."/>
            <person name="Xu C."/>
            <person name="Ming R."/>
            <person name="Tang H."/>
            <person name="Guyot R."/>
            <person name="Kramer E.M."/>
            <person name="Hu Y."/>
            <person name="Yi X."/>
            <person name="Qi Y."/>
            <person name="Xu X."/>
            <person name="Gao Z."/>
            <person name="Pan H."/>
            <person name="Jian J."/>
            <person name="Tian Y."/>
            <person name="Yue Z."/>
            <person name="Xu Y."/>
        </authorList>
    </citation>
    <scope>NUCLEOTIDE SEQUENCE [LARGE SCALE GENOMIC DNA]</scope>
    <source>
        <strain evidence="3">cv. Dabenzi</strain>
    </source>
</reference>
<gene>
    <name evidence="2" type="ORF">CDL15_Pgr021056</name>
</gene>
<sequence>MQSRGVFKKYTGHKINPAARKKTQSEKKREKPANEEREKRRGKNPSMNKTRYRRDIKLRHRQFKEDSTNPDKKGSSKRKLLDGNRTQRTRRSNYSNPSPLQTREKKESSLLGRKPLGAI</sequence>